<dbReference type="RefSeq" id="WP_090860579.1">
    <property type="nucleotide sequence ID" value="NZ_FMZM01000015.1"/>
</dbReference>
<dbReference type="PANTHER" id="PTHR34094">
    <property type="match status" value="1"/>
</dbReference>
<dbReference type="OrthoDB" id="3252095at2"/>
<evidence type="ECO:0000259" key="1">
    <source>
        <dbReference type="Pfam" id="PF13349"/>
    </source>
</evidence>
<evidence type="ECO:0000313" key="3">
    <source>
        <dbReference type="Proteomes" id="UP000199034"/>
    </source>
</evidence>
<accession>A0A1G7ADZ5</accession>
<protein>
    <submittedName>
        <fullName evidence="2">DUF4097 and DUF4098 domain-containing protein YvlB</fullName>
    </submittedName>
</protein>
<sequence length="276" mass="28149">MSEHAEHTFETPEPVQLFVELGKGVVHVRATETATTQVRVQGREADQVRVEQHGRRITVVAPRQRSLFGGDPSLQVDVTVPETSDVAVRSGSADVLLDGPVGAGQLRSGSGDVRVASLGGPSLVETGSGDVRIDVADADLRVKSGSGEITLGHVAAALVVSTGSGDVTVDHAAGPTAVKTGSGDLQVRESSTEVTLSTGSGDLVVGTAHRGKVTVKGASGDVRVGVPDGVPVWTDITTVSGAIRSTIGGTGEPTEGQPYVELRAKTVSGDVVLVRA</sequence>
<dbReference type="EMBL" id="FMZM01000015">
    <property type="protein sequence ID" value="SDE12903.1"/>
    <property type="molecule type" value="Genomic_DNA"/>
</dbReference>
<name>A0A1G7ADZ5_9ACTN</name>
<dbReference type="InterPro" id="IPR025164">
    <property type="entry name" value="Toastrack_DUF4097"/>
</dbReference>
<proteinExistence type="predicted"/>
<organism evidence="2 3">
    <name type="scientific">Nocardioides lianchengensis</name>
    <dbReference type="NCBI Taxonomy" id="1045774"/>
    <lineage>
        <taxon>Bacteria</taxon>
        <taxon>Bacillati</taxon>
        <taxon>Actinomycetota</taxon>
        <taxon>Actinomycetes</taxon>
        <taxon>Propionibacteriales</taxon>
        <taxon>Nocardioidaceae</taxon>
        <taxon>Nocardioides</taxon>
    </lineage>
</organism>
<dbReference type="Proteomes" id="UP000199034">
    <property type="component" value="Unassembled WGS sequence"/>
</dbReference>
<dbReference type="Gene3D" id="2.160.20.120">
    <property type="match status" value="1"/>
</dbReference>
<gene>
    <name evidence="2" type="ORF">SAMN05421872_11577</name>
</gene>
<keyword evidence="3" id="KW-1185">Reference proteome</keyword>
<dbReference type="PANTHER" id="PTHR34094:SF1">
    <property type="entry name" value="PROTEIN FAM185A"/>
    <property type="match status" value="1"/>
</dbReference>
<dbReference type="Pfam" id="PF13349">
    <property type="entry name" value="DUF4097"/>
    <property type="match status" value="1"/>
</dbReference>
<dbReference type="STRING" id="1045774.SAMN05421872_11577"/>
<evidence type="ECO:0000313" key="2">
    <source>
        <dbReference type="EMBL" id="SDE12903.1"/>
    </source>
</evidence>
<dbReference type="AlphaFoldDB" id="A0A1G7ADZ5"/>
<feature type="domain" description="DUF4097" evidence="1">
    <location>
        <begin position="23"/>
        <end position="271"/>
    </location>
</feature>
<reference evidence="2 3" key="1">
    <citation type="submission" date="2016-10" db="EMBL/GenBank/DDBJ databases">
        <authorList>
            <person name="de Groot N.N."/>
        </authorList>
    </citation>
    <scope>NUCLEOTIDE SEQUENCE [LARGE SCALE GENOMIC DNA]</scope>
    <source>
        <strain evidence="2 3">CGMCC 4.6858</strain>
    </source>
</reference>